<dbReference type="Gene3D" id="3.40.390.10">
    <property type="entry name" value="Collagenase (Catalytic Domain)"/>
    <property type="match status" value="1"/>
</dbReference>
<comment type="caution">
    <text evidence="2">The sequence shown here is derived from an EMBL/GenBank/DDBJ whole genome shotgun (WGS) entry which is preliminary data.</text>
</comment>
<reference evidence="2 3" key="1">
    <citation type="journal article" date="2019" name="Int. J. Syst. Evol. Microbiol.">
        <title>The Global Catalogue of Microorganisms (GCM) 10K type strain sequencing project: providing services to taxonomists for standard genome sequencing and annotation.</title>
        <authorList>
            <consortium name="The Broad Institute Genomics Platform"/>
            <consortium name="The Broad Institute Genome Sequencing Center for Infectious Disease"/>
            <person name="Wu L."/>
            <person name="Ma J."/>
        </authorList>
    </citation>
    <scope>NUCLEOTIDE SEQUENCE [LARGE SCALE GENOMIC DNA]</scope>
    <source>
        <strain evidence="2 3">JCM 9383</strain>
    </source>
</reference>
<keyword evidence="1" id="KW-0732">Signal</keyword>
<dbReference type="Pfam" id="PF09471">
    <property type="entry name" value="Peptidase_M64"/>
    <property type="match status" value="2"/>
</dbReference>
<dbReference type="InterPro" id="IPR024079">
    <property type="entry name" value="MetalloPept_cat_dom_sf"/>
</dbReference>
<dbReference type="Proteomes" id="UP001500979">
    <property type="component" value="Unassembled WGS sequence"/>
</dbReference>
<organism evidence="2 3">
    <name type="scientific">Saccharopolyspora taberi</name>
    <dbReference type="NCBI Taxonomy" id="60895"/>
    <lineage>
        <taxon>Bacteria</taxon>
        <taxon>Bacillati</taxon>
        <taxon>Actinomycetota</taxon>
        <taxon>Actinomycetes</taxon>
        <taxon>Pseudonocardiales</taxon>
        <taxon>Pseudonocardiaceae</taxon>
        <taxon>Saccharopolyspora</taxon>
    </lineage>
</organism>
<feature type="chain" id="PRO_5045397066" description="IgA peptidase M64" evidence="1">
    <location>
        <begin position="22"/>
        <end position="335"/>
    </location>
</feature>
<evidence type="ECO:0008006" key="4">
    <source>
        <dbReference type="Google" id="ProtNLM"/>
    </source>
</evidence>
<proteinExistence type="predicted"/>
<protein>
    <recommendedName>
        <fullName evidence="4">IgA peptidase M64</fullName>
    </recommendedName>
</protein>
<dbReference type="EMBL" id="BAAAUX010000011">
    <property type="protein sequence ID" value="GAA2785725.1"/>
    <property type="molecule type" value="Genomic_DNA"/>
</dbReference>
<gene>
    <name evidence="2" type="ORF">GCM10010470_19900</name>
</gene>
<feature type="signal peptide" evidence="1">
    <location>
        <begin position="1"/>
        <end position="21"/>
    </location>
</feature>
<keyword evidence="3" id="KW-1185">Reference proteome</keyword>
<sequence length="335" mass="36258">MYALKGVAVSLRIRTSLAAFAGSAALLAAPLPAYSGAPESEWMEVFSPDGAISRALVPVRPQPPAAPQDVRADVVPIQQTGPSSERFDLVIVGDGYARADLGAYHEQAVRRWEELAAVEPFRSYRESFNVWQVNVVSAESGVDNDPTMGVRRDTALDMGFWCRGDDPNTERLLCVNETKARQFAALAPEAEQVLALGNSAKYGGAGGGIATSSGGNDRAGLIVVHELGHSVGGLADEYDYPEDTYTGPEPSEPNVSIHTREEIEQGRLKWHEYLGKPSPDGGVVGAFEGAYYHRRGVYRPTEDSVMRTLGKEFNLPGRDAMIRAFEAALPLRRPI</sequence>
<dbReference type="InterPro" id="IPR019026">
    <property type="entry name" value="Peptidase_M64_IgA"/>
</dbReference>
<evidence type="ECO:0000313" key="3">
    <source>
        <dbReference type="Proteomes" id="UP001500979"/>
    </source>
</evidence>
<name>A0ABN3VB40_9PSEU</name>
<accession>A0ABN3VB40</accession>
<evidence type="ECO:0000256" key="1">
    <source>
        <dbReference type="SAM" id="SignalP"/>
    </source>
</evidence>
<evidence type="ECO:0000313" key="2">
    <source>
        <dbReference type="EMBL" id="GAA2785725.1"/>
    </source>
</evidence>